<feature type="transmembrane region" description="Helical" evidence="1">
    <location>
        <begin position="288"/>
        <end position="306"/>
    </location>
</feature>
<dbReference type="GO" id="GO:0016020">
    <property type="term" value="C:membrane"/>
    <property type="evidence" value="ECO:0007669"/>
    <property type="project" value="InterPro"/>
</dbReference>
<keyword evidence="1" id="KW-0472">Membrane</keyword>
<dbReference type="PANTHER" id="PTHR21329:SF3">
    <property type="entry name" value="PHOSPHATIDYLINOSITOL N-ACETYLGLUCOSAMINYLTRANSFERASE SUBUNIT Q"/>
    <property type="match status" value="1"/>
</dbReference>
<dbReference type="EMBL" id="CANTUO010000003">
    <property type="protein sequence ID" value="CAI5758556.1"/>
    <property type="molecule type" value="Genomic_DNA"/>
</dbReference>
<dbReference type="InterPro" id="IPR007720">
    <property type="entry name" value="PigQ/GPI1"/>
</dbReference>
<gene>
    <name evidence="2" type="ORF">CANVERA_P3068</name>
</gene>
<dbReference type="OrthoDB" id="70250at2759"/>
<sequence>MNNNSTQIYLPNDLKKKLHLKSFILGYKLNNIYIIFDFINDPEYKTKEKELKVIGSLNQNSDYELQLNFENGLVWSNLSSIVIFFDPPNFKNLEYFSIKPILLQSMGIEKRTEKGQGEIIGKLRKNPAGFKLNTEFGKFLGDLYIWTIQFWKTSLDQIKLNQTYIKIFLYIICYFGGASFFISFLIDLIQLFTFHIYSFYYCALKIYRKQLDIIKSLFQLFRGKKYNVLKNRIDNLNLYSNSNDVFEIDQLLIGTLLFMIMILLLPTTFAIYLMFSIIHIISLMSLNFLENLQIIINFTPLFVILLKLKNSKRLQGGLKFEILGFLKNTSIVKLSNKALTYDEIFKNNLKLFKRAKNFKESIVKNLLSGEIVVIKYDDDLRFRYLMLPENYQECCTIWKYIK</sequence>
<organism evidence="2 3">
    <name type="scientific">Candida verbasci</name>
    <dbReference type="NCBI Taxonomy" id="1227364"/>
    <lineage>
        <taxon>Eukaryota</taxon>
        <taxon>Fungi</taxon>
        <taxon>Dikarya</taxon>
        <taxon>Ascomycota</taxon>
        <taxon>Saccharomycotina</taxon>
        <taxon>Pichiomycetes</taxon>
        <taxon>Debaryomycetaceae</taxon>
        <taxon>Candida/Lodderomyces clade</taxon>
        <taxon>Candida</taxon>
    </lineage>
</organism>
<evidence type="ECO:0000256" key="1">
    <source>
        <dbReference type="SAM" id="Phobius"/>
    </source>
</evidence>
<protein>
    <submittedName>
        <fullName evidence="2">Uncharacterized protein</fullName>
    </submittedName>
</protein>
<accession>A0A9W4TZD6</accession>
<dbReference type="Proteomes" id="UP001152885">
    <property type="component" value="Unassembled WGS sequence"/>
</dbReference>
<keyword evidence="1" id="KW-1133">Transmembrane helix</keyword>
<proteinExistence type="predicted"/>
<dbReference type="AlphaFoldDB" id="A0A9W4TZD6"/>
<name>A0A9W4TZD6_9ASCO</name>
<comment type="caution">
    <text evidence="2">The sequence shown here is derived from an EMBL/GenBank/DDBJ whole genome shotgun (WGS) entry which is preliminary data.</text>
</comment>
<dbReference type="Pfam" id="PF05024">
    <property type="entry name" value="Gpi1"/>
    <property type="match status" value="1"/>
</dbReference>
<dbReference type="GO" id="GO:0006506">
    <property type="term" value="P:GPI anchor biosynthetic process"/>
    <property type="evidence" value="ECO:0007669"/>
    <property type="project" value="InterPro"/>
</dbReference>
<evidence type="ECO:0000313" key="2">
    <source>
        <dbReference type="EMBL" id="CAI5758556.1"/>
    </source>
</evidence>
<keyword evidence="3" id="KW-1185">Reference proteome</keyword>
<keyword evidence="1" id="KW-0812">Transmembrane</keyword>
<dbReference type="GO" id="GO:0005783">
    <property type="term" value="C:endoplasmic reticulum"/>
    <property type="evidence" value="ECO:0007669"/>
    <property type="project" value="TreeGrafter"/>
</dbReference>
<feature type="transmembrane region" description="Helical" evidence="1">
    <location>
        <begin position="256"/>
        <end position="282"/>
    </location>
</feature>
<reference evidence="2" key="1">
    <citation type="submission" date="2022-12" db="EMBL/GenBank/DDBJ databases">
        <authorList>
            <person name="Brejova B."/>
        </authorList>
    </citation>
    <scope>NUCLEOTIDE SEQUENCE</scope>
</reference>
<feature type="transmembrane region" description="Helical" evidence="1">
    <location>
        <begin position="167"/>
        <end position="186"/>
    </location>
</feature>
<dbReference type="PANTHER" id="PTHR21329">
    <property type="entry name" value="PHOSPHATIDYLINOSITOL N-ACETYLGLUCOSAMINYLTRANSFERASE SUBUNIT Q-RELATED"/>
    <property type="match status" value="1"/>
</dbReference>
<evidence type="ECO:0000313" key="3">
    <source>
        <dbReference type="Proteomes" id="UP001152885"/>
    </source>
</evidence>